<dbReference type="GO" id="GO:0004719">
    <property type="term" value="F:protein-L-isoaspartate (D-aspartate) O-methyltransferase activity"/>
    <property type="evidence" value="ECO:0007669"/>
    <property type="project" value="UniProtKB-EC"/>
</dbReference>
<dbReference type="AlphaFoldDB" id="A0A1X7PEX8"/>
<keyword evidence="13" id="KW-1185">Reference proteome</keyword>
<evidence type="ECO:0000313" key="12">
    <source>
        <dbReference type="EMBL" id="SMH48970.1"/>
    </source>
</evidence>
<dbReference type="EMBL" id="FXBL01000004">
    <property type="protein sequence ID" value="SMH48970.1"/>
    <property type="molecule type" value="Genomic_DNA"/>
</dbReference>
<organism evidence="12 13">
    <name type="scientific">Mesorhizobium australicum</name>
    <dbReference type="NCBI Taxonomy" id="536018"/>
    <lineage>
        <taxon>Bacteria</taxon>
        <taxon>Pseudomonadati</taxon>
        <taxon>Pseudomonadota</taxon>
        <taxon>Alphaproteobacteria</taxon>
        <taxon>Hyphomicrobiales</taxon>
        <taxon>Phyllobacteriaceae</taxon>
        <taxon>Mesorhizobium</taxon>
    </lineage>
</organism>
<comment type="similarity">
    <text evidence="2">Belongs to the methyltransferase superfamily. L-isoaspartyl/D-aspartyl protein methyltransferase family.</text>
</comment>
<dbReference type="InterPro" id="IPR000682">
    <property type="entry name" value="PCMT"/>
</dbReference>
<dbReference type="GO" id="GO:0032259">
    <property type="term" value="P:methylation"/>
    <property type="evidence" value="ECO:0007669"/>
    <property type="project" value="UniProtKB-KW"/>
</dbReference>
<protein>
    <recommendedName>
        <fullName evidence="4">Protein-L-isoaspartate O-methyltransferase</fullName>
        <ecNumber evidence="3">2.1.1.77</ecNumber>
    </recommendedName>
    <alternativeName>
        <fullName evidence="11">L-isoaspartyl protein carboxyl methyltransferase</fullName>
    </alternativeName>
    <alternativeName>
        <fullName evidence="9">Protein L-isoaspartyl methyltransferase</fullName>
    </alternativeName>
    <alternativeName>
        <fullName evidence="10">Protein-beta-aspartate methyltransferase</fullName>
    </alternativeName>
</protein>
<comment type="subcellular location">
    <subcellularLocation>
        <location evidence="1">Cytoplasm</location>
    </subcellularLocation>
</comment>
<dbReference type="SUPFAM" id="SSF53335">
    <property type="entry name" value="S-adenosyl-L-methionine-dependent methyltransferases"/>
    <property type="match status" value="1"/>
</dbReference>
<evidence type="ECO:0000256" key="1">
    <source>
        <dbReference type="ARBA" id="ARBA00004496"/>
    </source>
</evidence>
<dbReference type="CDD" id="cd02440">
    <property type="entry name" value="AdoMet_MTases"/>
    <property type="match status" value="1"/>
</dbReference>
<evidence type="ECO:0000256" key="5">
    <source>
        <dbReference type="ARBA" id="ARBA00022490"/>
    </source>
</evidence>
<keyword evidence="6 12" id="KW-0489">Methyltransferase</keyword>
<sequence>MSSETQADRESFAAFLLRMRGRGLEDKALIAAMEATPRRGFIPGQWQAHAWSDRMLPIECGEAIEGADFQAKILASLALEPSHRVLEIGTGSGFSAAVIGRLAARVLTVERYRTLATNARQRLEALGITNVSVRHMDGVNGVQSEGPFDRIVVWAAFEGLPRTFVDQLASGGVLIAPIGPPEGLQHMARLTKVGSRFDREDIATTRLQPLASGVAAAI</sequence>
<dbReference type="InterPro" id="IPR029063">
    <property type="entry name" value="SAM-dependent_MTases_sf"/>
</dbReference>
<evidence type="ECO:0000256" key="3">
    <source>
        <dbReference type="ARBA" id="ARBA00011890"/>
    </source>
</evidence>
<accession>A0A1X7PEX8</accession>
<evidence type="ECO:0000256" key="2">
    <source>
        <dbReference type="ARBA" id="ARBA00005369"/>
    </source>
</evidence>
<evidence type="ECO:0000256" key="4">
    <source>
        <dbReference type="ARBA" id="ARBA00013346"/>
    </source>
</evidence>
<evidence type="ECO:0000313" key="13">
    <source>
        <dbReference type="Proteomes" id="UP000193083"/>
    </source>
</evidence>
<name>A0A1X7PEX8_9HYPH</name>
<dbReference type="Pfam" id="PF01135">
    <property type="entry name" value="PCMT"/>
    <property type="match status" value="1"/>
</dbReference>
<evidence type="ECO:0000256" key="8">
    <source>
        <dbReference type="ARBA" id="ARBA00022691"/>
    </source>
</evidence>
<dbReference type="OrthoDB" id="9810066at2"/>
<dbReference type="PANTHER" id="PTHR11579:SF0">
    <property type="entry name" value="PROTEIN-L-ISOASPARTATE(D-ASPARTATE) O-METHYLTRANSFERASE"/>
    <property type="match status" value="1"/>
</dbReference>
<dbReference type="GO" id="GO:0005737">
    <property type="term" value="C:cytoplasm"/>
    <property type="evidence" value="ECO:0007669"/>
    <property type="project" value="UniProtKB-SubCell"/>
</dbReference>
<evidence type="ECO:0000256" key="9">
    <source>
        <dbReference type="ARBA" id="ARBA00030757"/>
    </source>
</evidence>
<evidence type="ECO:0000256" key="6">
    <source>
        <dbReference type="ARBA" id="ARBA00022603"/>
    </source>
</evidence>
<dbReference type="EC" id="2.1.1.77" evidence="3"/>
<dbReference type="Gene3D" id="3.40.50.150">
    <property type="entry name" value="Vaccinia Virus protein VP39"/>
    <property type="match status" value="1"/>
</dbReference>
<evidence type="ECO:0000256" key="10">
    <source>
        <dbReference type="ARBA" id="ARBA00031323"/>
    </source>
</evidence>
<reference evidence="12 13" key="1">
    <citation type="submission" date="2017-04" db="EMBL/GenBank/DDBJ databases">
        <authorList>
            <person name="Afonso C.L."/>
            <person name="Miller P.J."/>
            <person name="Scott M.A."/>
            <person name="Spackman E."/>
            <person name="Goraichik I."/>
            <person name="Dimitrov K.M."/>
            <person name="Suarez D.L."/>
            <person name="Swayne D.E."/>
        </authorList>
    </citation>
    <scope>NUCLEOTIDE SEQUENCE [LARGE SCALE GENOMIC DNA]</scope>
    <source>
        <strain evidence="12 13">B5P</strain>
    </source>
</reference>
<dbReference type="Proteomes" id="UP000193083">
    <property type="component" value="Unassembled WGS sequence"/>
</dbReference>
<dbReference type="RefSeq" id="WP_085465595.1">
    <property type="nucleotide sequence ID" value="NZ_FXBL01000004.1"/>
</dbReference>
<evidence type="ECO:0000256" key="7">
    <source>
        <dbReference type="ARBA" id="ARBA00022679"/>
    </source>
</evidence>
<dbReference type="PANTHER" id="PTHR11579">
    <property type="entry name" value="PROTEIN-L-ISOASPARTATE O-METHYLTRANSFERASE"/>
    <property type="match status" value="1"/>
</dbReference>
<dbReference type="NCBIfam" id="NF001453">
    <property type="entry name" value="PRK00312.1"/>
    <property type="match status" value="1"/>
</dbReference>
<keyword evidence="8" id="KW-0949">S-adenosyl-L-methionine</keyword>
<evidence type="ECO:0000256" key="11">
    <source>
        <dbReference type="ARBA" id="ARBA00031350"/>
    </source>
</evidence>
<keyword evidence="7 12" id="KW-0808">Transferase</keyword>
<gene>
    <name evidence="12" type="ORF">SAMN02982922_3823</name>
</gene>
<keyword evidence="5" id="KW-0963">Cytoplasm</keyword>
<proteinExistence type="inferred from homology"/>